<dbReference type="PANTHER" id="PTHR11964">
    <property type="entry name" value="S-ADENOSYLMETHIONINE SYNTHETASE"/>
    <property type="match status" value="1"/>
</dbReference>
<evidence type="ECO:0000313" key="4">
    <source>
        <dbReference type="Proteomes" id="UP001237642"/>
    </source>
</evidence>
<proteinExistence type="predicted"/>
<reference evidence="3" key="1">
    <citation type="submission" date="2023-02" db="EMBL/GenBank/DDBJ databases">
        <title>Genome of toxic invasive species Heracleum sosnowskyi carries increased number of genes despite the absence of recent whole-genome duplications.</title>
        <authorList>
            <person name="Schelkunov M."/>
            <person name="Shtratnikova V."/>
            <person name="Makarenko M."/>
            <person name="Klepikova A."/>
            <person name="Omelchenko D."/>
            <person name="Novikova G."/>
            <person name="Obukhova E."/>
            <person name="Bogdanov V."/>
            <person name="Penin A."/>
            <person name="Logacheva M."/>
        </authorList>
    </citation>
    <scope>NUCLEOTIDE SEQUENCE</scope>
    <source>
        <strain evidence="3">Hsosn_3</strain>
        <tissue evidence="3">Leaf</tissue>
    </source>
</reference>
<keyword evidence="1" id="KW-0479">Metal-binding</keyword>
<reference evidence="3" key="2">
    <citation type="submission" date="2023-05" db="EMBL/GenBank/DDBJ databases">
        <authorList>
            <person name="Schelkunov M.I."/>
        </authorList>
    </citation>
    <scope>NUCLEOTIDE SEQUENCE</scope>
    <source>
        <strain evidence="3">Hsosn_3</strain>
        <tissue evidence="3">Leaf</tissue>
    </source>
</reference>
<dbReference type="GO" id="GO:0005524">
    <property type="term" value="F:ATP binding"/>
    <property type="evidence" value="ECO:0007669"/>
    <property type="project" value="InterPro"/>
</dbReference>
<dbReference type="Proteomes" id="UP001237642">
    <property type="component" value="Unassembled WGS sequence"/>
</dbReference>
<dbReference type="Gene3D" id="3.30.300.10">
    <property type="match status" value="1"/>
</dbReference>
<keyword evidence="4" id="KW-1185">Reference proteome</keyword>
<dbReference type="InterPro" id="IPR022628">
    <property type="entry name" value="S-AdoMet_synt_N"/>
</dbReference>
<sequence length="199" mass="22154">MFDEIKERVLKECFCLKNLVSMEYGFLHTLGLLTSNLELVENSINDIRRGSFGLANCHINCDKNWVRIFDVEILRSKSSETTCLGTVEGHPDKLCDQILDVVLDACLLHDPVSMVACETCTMTFMEIGFVYVDVGLDADKCKVLVNIEQQSPAGGHGLLIKNLEEIGAGDQGHTVKTPELIPLIVKYENDHGVMVFIHV</sequence>
<dbReference type="InterPro" id="IPR022636">
    <property type="entry name" value="S-AdoMet_synthetase_sfam"/>
</dbReference>
<feature type="domain" description="S-adenosylmethionine synthetase N-terminal" evidence="2">
    <location>
        <begin position="87"/>
        <end position="123"/>
    </location>
</feature>
<gene>
    <name evidence="3" type="ORF">POM88_035480</name>
</gene>
<dbReference type="GO" id="GO:0046872">
    <property type="term" value="F:metal ion binding"/>
    <property type="evidence" value="ECO:0007669"/>
    <property type="project" value="UniProtKB-KW"/>
</dbReference>
<comment type="caution">
    <text evidence="3">The sequence shown here is derived from an EMBL/GenBank/DDBJ whole genome shotgun (WGS) entry which is preliminary data.</text>
</comment>
<evidence type="ECO:0000313" key="3">
    <source>
        <dbReference type="EMBL" id="KAK1369388.1"/>
    </source>
</evidence>
<dbReference type="GO" id="GO:0004478">
    <property type="term" value="F:methionine adenosyltransferase activity"/>
    <property type="evidence" value="ECO:0007669"/>
    <property type="project" value="InterPro"/>
</dbReference>
<dbReference type="Pfam" id="PF00438">
    <property type="entry name" value="S-AdoMet_synt_N"/>
    <property type="match status" value="1"/>
</dbReference>
<dbReference type="GO" id="GO:0006556">
    <property type="term" value="P:S-adenosylmethionine biosynthetic process"/>
    <property type="evidence" value="ECO:0007669"/>
    <property type="project" value="InterPro"/>
</dbReference>
<evidence type="ECO:0000256" key="1">
    <source>
        <dbReference type="ARBA" id="ARBA00022723"/>
    </source>
</evidence>
<name>A0AAD8HN85_9APIA</name>
<evidence type="ECO:0000259" key="2">
    <source>
        <dbReference type="Pfam" id="PF00438"/>
    </source>
</evidence>
<protein>
    <recommendedName>
        <fullName evidence="2">S-adenosylmethionine synthetase N-terminal domain-containing protein</fullName>
    </recommendedName>
</protein>
<dbReference type="InterPro" id="IPR002133">
    <property type="entry name" value="S-AdoMet_synthetase"/>
</dbReference>
<accession>A0AAD8HN85</accession>
<organism evidence="3 4">
    <name type="scientific">Heracleum sosnowskyi</name>
    <dbReference type="NCBI Taxonomy" id="360622"/>
    <lineage>
        <taxon>Eukaryota</taxon>
        <taxon>Viridiplantae</taxon>
        <taxon>Streptophyta</taxon>
        <taxon>Embryophyta</taxon>
        <taxon>Tracheophyta</taxon>
        <taxon>Spermatophyta</taxon>
        <taxon>Magnoliopsida</taxon>
        <taxon>eudicotyledons</taxon>
        <taxon>Gunneridae</taxon>
        <taxon>Pentapetalae</taxon>
        <taxon>asterids</taxon>
        <taxon>campanulids</taxon>
        <taxon>Apiales</taxon>
        <taxon>Apiaceae</taxon>
        <taxon>Apioideae</taxon>
        <taxon>apioid superclade</taxon>
        <taxon>Tordylieae</taxon>
        <taxon>Tordyliinae</taxon>
        <taxon>Heracleum</taxon>
    </lineage>
</organism>
<dbReference type="AlphaFoldDB" id="A0AAD8HN85"/>
<dbReference type="SUPFAM" id="SSF55973">
    <property type="entry name" value="S-adenosylmethionine synthetase"/>
    <property type="match status" value="1"/>
</dbReference>
<dbReference type="EMBL" id="JAUIZM010000008">
    <property type="protein sequence ID" value="KAK1369388.1"/>
    <property type="molecule type" value="Genomic_DNA"/>
</dbReference>